<sequence length="126" mass="14240">MMKKFFFTSIFTIVLLSLTGCNHRPEIDKKYPVWYTSVSYSKFSTEAVPLDDGKYIIDSPPEDFIKKLGEPDNEFTKDQIVKHLISNGFNKYTANIAANDMLTRGYGRICSRAGDGVHIIIVGKPL</sequence>
<dbReference type="PROSITE" id="PS51257">
    <property type="entry name" value="PROKAR_LIPOPROTEIN"/>
    <property type="match status" value="1"/>
</dbReference>
<accession>S5ZSB7</accession>
<dbReference type="Proteomes" id="UP000015620">
    <property type="component" value="Chromosome"/>
</dbReference>
<proteinExistence type="predicted"/>
<organism evidence="1 2">
    <name type="scientific">Treponema pedis str. T A4</name>
    <dbReference type="NCBI Taxonomy" id="1291379"/>
    <lineage>
        <taxon>Bacteria</taxon>
        <taxon>Pseudomonadati</taxon>
        <taxon>Spirochaetota</taxon>
        <taxon>Spirochaetia</taxon>
        <taxon>Spirochaetales</taxon>
        <taxon>Treponemataceae</taxon>
        <taxon>Treponema</taxon>
    </lineage>
</organism>
<dbReference type="GeneID" id="301089173"/>
<gene>
    <name evidence="1" type="ORF">TPE_0479</name>
</gene>
<dbReference type="HOGENOM" id="CLU_1980627_0_0_12"/>
<name>S5ZSB7_9SPIR</name>
<keyword evidence="2" id="KW-1185">Reference proteome</keyword>
<dbReference type="EMBL" id="CP004120">
    <property type="protein sequence ID" value="AGT42975.1"/>
    <property type="molecule type" value="Genomic_DNA"/>
</dbReference>
<reference evidence="1 2" key="1">
    <citation type="journal article" date="2013" name="PLoS ONE">
        <title>Genome-Wide Relatedness of Treponema pedis, from Gingiva and Necrotic Skin Lesions of Pigs, with the Human Oral Pathogen Treponema denticola.</title>
        <authorList>
            <person name="Svartstrom O."/>
            <person name="Mushtaq M."/>
            <person name="Pringle M."/>
            <person name="Segerman B."/>
        </authorList>
    </citation>
    <scope>NUCLEOTIDE SEQUENCE [LARGE SCALE GENOMIC DNA]</scope>
    <source>
        <strain evidence="1">T A4</strain>
    </source>
</reference>
<dbReference type="AlphaFoldDB" id="S5ZSB7"/>
<evidence type="ECO:0008006" key="3">
    <source>
        <dbReference type="Google" id="ProtNLM"/>
    </source>
</evidence>
<dbReference type="RefSeq" id="WP_020964275.1">
    <property type="nucleotide sequence ID" value="NC_022097.1"/>
</dbReference>
<dbReference type="STRING" id="1291379.TPE_0479"/>
<dbReference type="PATRIC" id="fig|1291379.3.peg.480"/>
<protein>
    <recommendedName>
        <fullName evidence="3">Lipoprotein</fullName>
    </recommendedName>
</protein>
<dbReference type="KEGG" id="tped:TPE_0479"/>
<evidence type="ECO:0000313" key="1">
    <source>
        <dbReference type="EMBL" id="AGT42975.1"/>
    </source>
</evidence>
<evidence type="ECO:0000313" key="2">
    <source>
        <dbReference type="Proteomes" id="UP000015620"/>
    </source>
</evidence>